<feature type="region of interest" description="Disordered" evidence="1">
    <location>
        <begin position="1"/>
        <end position="93"/>
    </location>
</feature>
<feature type="compositionally biased region" description="Basic and acidic residues" evidence="1">
    <location>
        <begin position="126"/>
        <end position="150"/>
    </location>
</feature>
<dbReference type="RefSeq" id="WP_331217395.1">
    <property type="nucleotide sequence ID" value="NZ_JAZGQK010000028.1"/>
</dbReference>
<gene>
    <name evidence="2" type="ORF">V1633_28640</name>
</gene>
<feature type="compositionally biased region" description="Pro residues" evidence="1">
    <location>
        <begin position="279"/>
        <end position="295"/>
    </location>
</feature>
<accession>A0ABU7S137</accession>
<evidence type="ECO:0000256" key="1">
    <source>
        <dbReference type="SAM" id="MobiDB-lite"/>
    </source>
</evidence>
<keyword evidence="3" id="KW-1185">Reference proteome</keyword>
<feature type="compositionally biased region" description="Low complexity" evidence="1">
    <location>
        <begin position="297"/>
        <end position="307"/>
    </location>
</feature>
<dbReference type="Proteomes" id="UP001332243">
    <property type="component" value="Unassembled WGS sequence"/>
</dbReference>
<protein>
    <recommendedName>
        <fullName evidence="4">Anti-sigma-D factor RsdA sigma factor binding region domain-containing protein</fullName>
    </recommendedName>
</protein>
<feature type="region of interest" description="Disordered" evidence="1">
    <location>
        <begin position="269"/>
        <end position="338"/>
    </location>
</feature>
<name>A0ABU7S137_9ACTN</name>
<feature type="compositionally biased region" description="Basic and acidic residues" evidence="1">
    <location>
        <begin position="7"/>
        <end position="23"/>
    </location>
</feature>
<feature type="region of interest" description="Disordered" evidence="1">
    <location>
        <begin position="126"/>
        <end position="169"/>
    </location>
</feature>
<evidence type="ECO:0000313" key="2">
    <source>
        <dbReference type="EMBL" id="MEE6262459.1"/>
    </source>
</evidence>
<evidence type="ECO:0008006" key="4">
    <source>
        <dbReference type="Google" id="ProtNLM"/>
    </source>
</evidence>
<feature type="compositionally biased region" description="Basic and acidic residues" evidence="1">
    <location>
        <begin position="79"/>
        <end position="93"/>
    </location>
</feature>
<evidence type="ECO:0000313" key="3">
    <source>
        <dbReference type="Proteomes" id="UP001332243"/>
    </source>
</evidence>
<comment type="caution">
    <text evidence="2">The sequence shown here is derived from an EMBL/GenBank/DDBJ whole genome shotgun (WGS) entry which is preliminary data.</text>
</comment>
<feature type="compositionally biased region" description="Low complexity" evidence="1">
    <location>
        <begin position="26"/>
        <end position="36"/>
    </location>
</feature>
<dbReference type="EMBL" id="JAZGQK010000028">
    <property type="protein sequence ID" value="MEE6262459.1"/>
    <property type="molecule type" value="Genomic_DNA"/>
</dbReference>
<organism evidence="2 3">
    <name type="scientific">Plantactinospora sonchi</name>
    <dbReference type="NCBI Taxonomy" id="1544735"/>
    <lineage>
        <taxon>Bacteria</taxon>
        <taxon>Bacillati</taxon>
        <taxon>Actinomycetota</taxon>
        <taxon>Actinomycetes</taxon>
        <taxon>Micromonosporales</taxon>
        <taxon>Micromonosporaceae</taxon>
        <taxon>Plantactinospora</taxon>
    </lineage>
</organism>
<sequence>MSTVESGAERDGGVRGRDDDVSERQPGSAGAGSAPGDRTAAPVAPRGAEPPDMSGSAVGPSGLLAGPSDVLVDPSVVSADRRDTEPLDPRVIDADDLLLDALGRGEPGPDDDPVAGLLAAWHAELDTDRPAETAEIRPAPDRTRRPERRPGVTAPGRRRSGRLRERAGGPLPRRLAFSTAAAVVVVALLGLGVNRAGPTSPLWPITSAVYPDRSAVRAVEHTLGLAEDAVATRRYDDARRHLEQALGQVAAVRDPVEERRLRADIDRIRGGLPVNAEPDPTPATPAVPSPGPVPTDPSTGRPGKPTGTPGGGSPAPRPSRSAPVPTAPAPPRVLPLPVPVLPTLLPSGLPLLPSGGCVLLCPPG</sequence>
<feature type="compositionally biased region" description="Low complexity" evidence="1">
    <location>
        <begin position="67"/>
        <end position="78"/>
    </location>
</feature>
<feature type="compositionally biased region" description="Pro residues" evidence="1">
    <location>
        <begin position="325"/>
        <end position="338"/>
    </location>
</feature>
<reference evidence="2 3" key="1">
    <citation type="submission" date="2024-01" db="EMBL/GenBank/DDBJ databases">
        <title>Genome insights into Plantactinospora sonchi sp. nov.</title>
        <authorList>
            <person name="Wang L."/>
        </authorList>
    </citation>
    <scope>NUCLEOTIDE SEQUENCE [LARGE SCALE GENOMIC DNA]</scope>
    <source>
        <strain evidence="2 3">NEAU-QY2</strain>
    </source>
</reference>
<proteinExistence type="predicted"/>